<sequence length="259" mass="27959">MTYPSLLSCARSGGRTHTDCCGRPRGYRSDQKSKWSLGRGTILLRRRPSRSAQIQTCRVRAVTARPLPSETYPSTTRGTLRRAAALVLGYRLAEDQSIQCTHVHAAHCLKGDGGSHGPAGVRDIAKRSSMQTQRKPSSASSSTILESASSVCLDCARANSRSTLDVHLPLSLEAPIDQLRARSPFIGKYPPPAARARVGERIGWAAGRAGAIATLRADWTGCSQNPGCCRRYLQAGAVTLQRAPAAFRSAGWTDGRFER</sequence>
<dbReference type="Proteomes" id="UP000193067">
    <property type="component" value="Unassembled WGS sequence"/>
</dbReference>
<proteinExistence type="predicted"/>
<dbReference type="EMBL" id="KZ084134">
    <property type="protein sequence ID" value="OSC98796.1"/>
    <property type="molecule type" value="Genomic_DNA"/>
</dbReference>
<protein>
    <submittedName>
        <fullName evidence="1">Uncharacterized protein</fullName>
    </submittedName>
</protein>
<gene>
    <name evidence="1" type="ORF">PYCCODRAFT_915131</name>
</gene>
<reference evidence="1 2" key="1">
    <citation type="journal article" date="2015" name="Biotechnol. Biofuels">
        <title>Enhanced degradation of softwood versus hardwood by the white-rot fungus Pycnoporus coccineus.</title>
        <authorList>
            <person name="Couturier M."/>
            <person name="Navarro D."/>
            <person name="Chevret D."/>
            <person name="Henrissat B."/>
            <person name="Piumi F."/>
            <person name="Ruiz-Duenas F.J."/>
            <person name="Martinez A.T."/>
            <person name="Grigoriev I.V."/>
            <person name="Riley R."/>
            <person name="Lipzen A."/>
            <person name="Berrin J.G."/>
            <person name="Master E.R."/>
            <person name="Rosso M.N."/>
        </authorList>
    </citation>
    <scope>NUCLEOTIDE SEQUENCE [LARGE SCALE GENOMIC DNA]</scope>
    <source>
        <strain evidence="1 2">BRFM310</strain>
    </source>
</reference>
<evidence type="ECO:0000313" key="2">
    <source>
        <dbReference type="Proteomes" id="UP000193067"/>
    </source>
</evidence>
<evidence type="ECO:0000313" key="1">
    <source>
        <dbReference type="EMBL" id="OSC98796.1"/>
    </source>
</evidence>
<dbReference type="AlphaFoldDB" id="A0A1Y2ICJ7"/>
<accession>A0A1Y2ICJ7</accession>
<name>A0A1Y2ICJ7_TRAC3</name>
<keyword evidence="2" id="KW-1185">Reference proteome</keyword>
<organism evidence="1 2">
    <name type="scientific">Trametes coccinea (strain BRFM310)</name>
    <name type="common">Pycnoporus coccineus</name>
    <dbReference type="NCBI Taxonomy" id="1353009"/>
    <lineage>
        <taxon>Eukaryota</taxon>
        <taxon>Fungi</taxon>
        <taxon>Dikarya</taxon>
        <taxon>Basidiomycota</taxon>
        <taxon>Agaricomycotina</taxon>
        <taxon>Agaricomycetes</taxon>
        <taxon>Polyporales</taxon>
        <taxon>Polyporaceae</taxon>
        <taxon>Trametes</taxon>
    </lineage>
</organism>